<evidence type="ECO:0000313" key="3">
    <source>
        <dbReference type="Proteomes" id="UP000438429"/>
    </source>
</evidence>
<feature type="region of interest" description="Disordered" evidence="1">
    <location>
        <begin position="35"/>
        <end position="60"/>
    </location>
</feature>
<evidence type="ECO:0000313" key="2">
    <source>
        <dbReference type="EMBL" id="KAF0037044.1"/>
    </source>
</evidence>
<sequence length="174" mass="19853">MPRAKRVRGDVRESPERREVHVTWCRNRNLQFPPSLTSKFGLDNRPHDSDSGTSKYPSPSFHPEGCVLAARAVSCRPGSQADATEIQFGLELIKVFQQLEAHKYIVSQSNIQNDRRHRNIRNTSGSVESVSRKQLRADYQRERKPGILRSVFVLIQPGADSFSLQSRYYGKSIQ</sequence>
<comment type="caution">
    <text evidence="2">The sequence shown here is derived from an EMBL/GenBank/DDBJ whole genome shotgun (WGS) entry which is preliminary data.</text>
</comment>
<gene>
    <name evidence="2" type="ORF">F2P81_009918</name>
</gene>
<dbReference type="AlphaFoldDB" id="A0A6A4T1B3"/>
<protein>
    <submittedName>
        <fullName evidence="2">Uncharacterized protein</fullName>
    </submittedName>
</protein>
<dbReference type="Proteomes" id="UP000438429">
    <property type="component" value="Unassembled WGS sequence"/>
</dbReference>
<name>A0A6A4T1B3_SCOMX</name>
<organism evidence="2 3">
    <name type="scientific">Scophthalmus maximus</name>
    <name type="common">Turbot</name>
    <name type="synonym">Psetta maxima</name>
    <dbReference type="NCBI Taxonomy" id="52904"/>
    <lineage>
        <taxon>Eukaryota</taxon>
        <taxon>Metazoa</taxon>
        <taxon>Chordata</taxon>
        <taxon>Craniata</taxon>
        <taxon>Vertebrata</taxon>
        <taxon>Euteleostomi</taxon>
        <taxon>Actinopterygii</taxon>
        <taxon>Neopterygii</taxon>
        <taxon>Teleostei</taxon>
        <taxon>Neoteleostei</taxon>
        <taxon>Acanthomorphata</taxon>
        <taxon>Carangaria</taxon>
        <taxon>Pleuronectiformes</taxon>
        <taxon>Pleuronectoidei</taxon>
        <taxon>Scophthalmidae</taxon>
        <taxon>Scophthalmus</taxon>
    </lineage>
</organism>
<accession>A0A6A4T1B3</accession>
<evidence type="ECO:0000256" key="1">
    <source>
        <dbReference type="SAM" id="MobiDB-lite"/>
    </source>
</evidence>
<dbReference type="EMBL" id="VEVO01000009">
    <property type="protein sequence ID" value="KAF0037044.1"/>
    <property type="molecule type" value="Genomic_DNA"/>
</dbReference>
<reference evidence="2 3" key="1">
    <citation type="submission" date="2019-06" db="EMBL/GenBank/DDBJ databases">
        <title>Draft genomes of female and male turbot (Scophthalmus maximus).</title>
        <authorList>
            <person name="Xu H."/>
            <person name="Xu X.-W."/>
            <person name="Shao C."/>
            <person name="Chen S."/>
        </authorList>
    </citation>
    <scope>NUCLEOTIDE SEQUENCE [LARGE SCALE GENOMIC DNA]</scope>
    <source>
        <strain evidence="2">Ysfricsl-2016a</strain>
        <tissue evidence="2">Blood</tissue>
    </source>
</reference>
<proteinExistence type="predicted"/>